<reference evidence="2 3" key="1">
    <citation type="journal article" date="2014" name="Science">
        <title>Plant genetics. Early allopolyploid evolution in the post-Neolithic Brassica napus oilseed genome.</title>
        <authorList>
            <person name="Chalhoub B."/>
            <person name="Denoeud F."/>
            <person name="Liu S."/>
            <person name="Parkin I.A."/>
            <person name="Tang H."/>
            <person name="Wang X."/>
            <person name="Chiquet J."/>
            <person name="Belcram H."/>
            <person name="Tong C."/>
            <person name="Samans B."/>
            <person name="Correa M."/>
            <person name="Da Silva C."/>
            <person name="Just J."/>
            <person name="Falentin C."/>
            <person name="Koh C.S."/>
            <person name="Le Clainche I."/>
            <person name="Bernard M."/>
            <person name="Bento P."/>
            <person name="Noel B."/>
            <person name="Labadie K."/>
            <person name="Alberti A."/>
            <person name="Charles M."/>
            <person name="Arnaud D."/>
            <person name="Guo H."/>
            <person name="Daviaud C."/>
            <person name="Alamery S."/>
            <person name="Jabbari K."/>
            <person name="Zhao M."/>
            <person name="Edger P.P."/>
            <person name="Chelaifa H."/>
            <person name="Tack D."/>
            <person name="Lassalle G."/>
            <person name="Mestiri I."/>
            <person name="Schnel N."/>
            <person name="Le Paslier M.C."/>
            <person name="Fan G."/>
            <person name="Renault V."/>
            <person name="Bayer P.E."/>
            <person name="Golicz A.A."/>
            <person name="Manoli S."/>
            <person name="Lee T.H."/>
            <person name="Thi V.H."/>
            <person name="Chalabi S."/>
            <person name="Hu Q."/>
            <person name="Fan C."/>
            <person name="Tollenaere R."/>
            <person name="Lu Y."/>
            <person name="Battail C."/>
            <person name="Shen J."/>
            <person name="Sidebottom C.H."/>
            <person name="Wang X."/>
            <person name="Canaguier A."/>
            <person name="Chauveau A."/>
            <person name="Berard A."/>
            <person name="Deniot G."/>
            <person name="Guan M."/>
            <person name="Liu Z."/>
            <person name="Sun F."/>
            <person name="Lim Y.P."/>
            <person name="Lyons E."/>
            <person name="Town C.D."/>
            <person name="Bancroft I."/>
            <person name="Wang X."/>
            <person name="Meng J."/>
            <person name="Ma J."/>
            <person name="Pires J.C."/>
            <person name="King G.J."/>
            <person name="Brunel D."/>
            <person name="Delourme R."/>
            <person name="Renard M."/>
            <person name="Aury J.M."/>
            <person name="Adams K.L."/>
            <person name="Batley J."/>
            <person name="Snowdon R.J."/>
            <person name="Tost J."/>
            <person name="Edwards D."/>
            <person name="Zhou Y."/>
            <person name="Hua W."/>
            <person name="Sharpe A.G."/>
            <person name="Paterson A.H."/>
            <person name="Guan C."/>
            <person name="Wincker P."/>
        </authorList>
    </citation>
    <scope>NUCLEOTIDE SEQUENCE [LARGE SCALE GENOMIC DNA]</scope>
    <source>
        <strain evidence="3">cv. Darmor-bzh</strain>
    </source>
</reference>
<dbReference type="Proteomes" id="UP000028999">
    <property type="component" value="Unassembled WGS sequence"/>
</dbReference>
<organism evidence="2 3">
    <name type="scientific">Brassica napus</name>
    <name type="common">Rape</name>
    <dbReference type="NCBI Taxonomy" id="3708"/>
    <lineage>
        <taxon>Eukaryota</taxon>
        <taxon>Viridiplantae</taxon>
        <taxon>Streptophyta</taxon>
        <taxon>Embryophyta</taxon>
        <taxon>Tracheophyta</taxon>
        <taxon>Spermatophyta</taxon>
        <taxon>Magnoliopsida</taxon>
        <taxon>eudicotyledons</taxon>
        <taxon>Gunneridae</taxon>
        <taxon>Pentapetalae</taxon>
        <taxon>rosids</taxon>
        <taxon>malvids</taxon>
        <taxon>Brassicales</taxon>
        <taxon>Brassicaceae</taxon>
        <taxon>Brassiceae</taxon>
        <taxon>Brassica</taxon>
    </lineage>
</organism>
<dbReference type="PaxDb" id="3708-A0A078I569"/>
<evidence type="ECO:0000313" key="3">
    <source>
        <dbReference type="Proteomes" id="UP000028999"/>
    </source>
</evidence>
<accession>A0A078I569</accession>
<proteinExistence type="predicted"/>
<name>A0A078I569_BRANA</name>
<protein>
    <submittedName>
        <fullName evidence="2">BnaCnng11680D protein</fullName>
    </submittedName>
</protein>
<sequence length="27" mass="3159">MTDENSNINEIYPTESSVQKRKRNSAF</sequence>
<feature type="compositionally biased region" description="Polar residues" evidence="1">
    <location>
        <begin position="1"/>
        <end position="17"/>
    </location>
</feature>
<feature type="region of interest" description="Disordered" evidence="1">
    <location>
        <begin position="1"/>
        <end position="27"/>
    </location>
</feature>
<dbReference type="EMBL" id="LK032596">
    <property type="protein sequence ID" value="CDY44619.1"/>
    <property type="molecule type" value="Genomic_DNA"/>
</dbReference>
<dbReference type="AlphaFoldDB" id="A0A078I569"/>
<evidence type="ECO:0000313" key="2">
    <source>
        <dbReference type="EMBL" id="CDY44619.1"/>
    </source>
</evidence>
<gene>
    <name evidence="2" type="primary">BnaCnng11680D</name>
    <name evidence="2" type="ORF">GSBRNA2T00080567001</name>
</gene>
<dbReference type="Gramene" id="CDY44619">
    <property type="protein sequence ID" value="CDY44619"/>
    <property type="gene ID" value="GSBRNA2T00080567001"/>
</dbReference>
<keyword evidence="3" id="KW-1185">Reference proteome</keyword>
<evidence type="ECO:0000256" key="1">
    <source>
        <dbReference type="SAM" id="MobiDB-lite"/>
    </source>
</evidence>